<dbReference type="PANTHER" id="PTHR12975:SF6">
    <property type="entry name" value="TRAFFICKING PROTEIN PARTICLE COMPLEX SUBUNIT 8"/>
    <property type="match status" value="1"/>
</dbReference>
<proteinExistence type="predicted"/>
<dbReference type="InterPro" id="IPR011990">
    <property type="entry name" value="TPR-like_helical_dom_sf"/>
</dbReference>
<name>A0A482V6X5_ASBVE</name>
<dbReference type="InterPro" id="IPR057651">
    <property type="entry name" value="Ig_TPPC8_C"/>
</dbReference>
<evidence type="ECO:0000259" key="3">
    <source>
        <dbReference type="Pfam" id="PF24545"/>
    </source>
</evidence>
<dbReference type="OrthoDB" id="203724at2759"/>
<feature type="domain" description="TPPC8 second Ig-like" evidence="2">
    <location>
        <begin position="875"/>
        <end position="992"/>
    </location>
</feature>
<feature type="domain" description="TPPC8 C-terminal Ig-like" evidence="1">
    <location>
        <begin position="1209"/>
        <end position="1318"/>
    </location>
</feature>
<dbReference type="STRING" id="1661398.A0A482V6X5"/>
<dbReference type="Pfam" id="PF24545">
    <property type="entry name" value="Ig_TPPC8_1st"/>
    <property type="match status" value="1"/>
</dbReference>
<keyword evidence="6" id="KW-1185">Reference proteome</keyword>
<comment type="caution">
    <text evidence="5">The sequence shown here is derived from an EMBL/GenBank/DDBJ whole genome shotgun (WGS) entry which is preliminary data.</text>
</comment>
<evidence type="ECO:0000259" key="4">
    <source>
        <dbReference type="Pfam" id="PF24546"/>
    </source>
</evidence>
<dbReference type="InterPro" id="IPR058541">
    <property type="entry name" value="Ig_TPPC8_1st"/>
</dbReference>
<dbReference type="InterPro" id="IPR024420">
    <property type="entry name" value="TRAPP_III_complex_Trs85"/>
</dbReference>
<reference evidence="5 6" key="1">
    <citation type="submission" date="2017-03" db="EMBL/GenBank/DDBJ databases">
        <title>Genome of the blue death feigning beetle - Asbolus verrucosus.</title>
        <authorList>
            <person name="Rider S.D."/>
        </authorList>
    </citation>
    <scope>NUCLEOTIDE SEQUENCE [LARGE SCALE GENOMIC DNA]</scope>
    <source>
        <strain evidence="5">Butters</strain>
        <tissue evidence="5">Head and leg muscle</tissue>
    </source>
</reference>
<feature type="domain" description="TPPC8 third Ig-like" evidence="4">
    <location>
        <begin position="995"/>
        <end position="1163"/>
    </location>
</feature>
<sequence>MAQCKQTPQEFIKNAFTPQIAVLCTPLAEKCCQKNNLNFIELLQPFSKLSNDVHYKDPSGLVTTIRNLKLTFLDVNSRPPQTTLARKFLNSSVSELAEFRTETFLTNDYSLNITSTTPWFEAWRDTFLKVQYPSDHEYTKHFLSCILVASSAEINAVESIIQLAQSLNQMQNNAPGKLPKWFSSNILKYYIIIHDNVEGNIDVANEAYESLKGSYGEANCFLLRMNSRPPGSTHTEHLPDPWSQFINNNIESKDYKPTPESSPYRTRAVFDVNQETDTKTILNYHPLSPDTEELVMNNQSTEKEKFVSNNLKLKAHGLCLSTEDVEQVKLFLHEFCKTCLLPYIEKQIQQLSDVISNKKGVSRSLFSATKRWFNPNKPGASSVAVNNLIYAPDSPELQVRRLGDLYFMFGHYTLAFQAYHLAKRDYNTDQAWLYYAGALEMAALSAFMANESNRKTYDYMEESITTYLNTCKMPQFATRATLLSSECLKNRELYGEAAHQLIRMTSEESDLRSALFLEQAAYCFLHSKMVRKYAFHMVLAGHRFSKAAQRKHSLRSYKQAHQIYKNSGWDLAEDHIHYTIGRQAHNLHSFDEAVKSFARLLNGDSKQSGQQQSVFLKEYLTILGNKLMKEGDSEIPLLALPELCNESLKLLMGPTPPLTTPGRVPAVGVNFNDNDNIETATKWSKLEEILVQEAHGFVPLTFKPMITLYIVDNLTKSSPVAIVNEPIQVCVYLNNTLQIVLQMKDIYLLWSFECKGNVTSNENPSSDVDNYVKTHITKSVLIQSNCNQNIILSLTPLRTGVITLKGICYTLTSSNIPNDNIFIKGKQLFNINRTETKNNMKSSNNIDRKEIKINVVPLAPCLQVTFSELNLDFLCDEVQRVTIDFQNTGTLPLHKVYMATSVPHLLCNCEARTNRNLSEFSLNNCTPAMKEKFIRDNYVTSVPLPDDKLNPEQTTTVSIYIKAPNKPGLCLIDLLIYYENINPDIVPRYRLVRHKWNLSVQESVKVEASLQGSYNSKRVEEIALVLKTANLNKLHSSTLTEISLLNVGMLSKYWSFIENIVTPKYINLHSQESAHILLKARRVNEQKSQYSNIYLNCERGSRQQLNSAYLAFAKKTDQCQINLFDDVESSNTDEDVDGIVFVQWQALVNDTNRRVVDGQSQISIKVHKSNKEQLDIDEFAALSDPATLLEVSINKDKQQENKTSLQTKVTCTLIYPAVVEHNFQKEKFCVIPVTLLLHSIVNDINLNVIINTLGATSGPPPSRSGLFYPYASKNFSWLGTGSAVKELKPLSTEPVKLSAVVSKPGTFDLGARIEIFCSNTDQLEAPVLQTCQIQSALIVVDEDS</sequence>
<organism evidence="5 6">
    <name type="scientific">Asbolus verrucosus</name>
    <name type="common">Desert ironclad beetle</name>
    <dbReference type="NCBI Taxonomy" id="1661398"/>
    <lineage>
        <taxon>Eukaryota</taxon>
        <taxon>Metazoa</taxon>
        <taxon>Ecdysozoa</taxon>
        <taxon>Arthropoda</taxon>
        <taxon>Hexapoda</taxon>
        <taxon>Insecta</taxon>
        <taxon>Pterygota</taxon>
        <taxon>Neoptera</taxon>
        <taxon>Endopterygota</taxon>
        <taxon>Coleoptera</taxon>
        <taxon>Polyphaga</taxon>
        <taxon>Cucujiformia</taxon>
        <taxon>Tenebrionidae</taxon>
        <taxon>Pimeliinae</taxon>
        <taxon>Asbolus</taxon>
    </lineage>
</organism>
<feature type="domain" description="TPPC8 first Ig-like" evidence="3">
    <location>
        <begin position="673"/>
        <end position="874"/>
    </location>
</feature>
<dbReference type="Proteomes" id="UP000292052">
    <property type="component" value="Unassembled WGS sequence"/>
</dbReference>
<dbReference type="EMBL" id="QDEB01131649">
    <property type="protein sequence ID" value="RZB39057.1"/>
    <property type="molecule type" value="Genomic_DNA"/>
</dbReference>
<dbReference type="Pfam" id="PF24544">
    <property type="entry name" value="Ig_TPPC8_2nd"/>
    <property type="match status" value="1"/>
</dbReference>
<dbReference type="InterPro" id="IPR058538">
    <property type="entry name" value="Ig_TPPC8_2nd"/>
</dbReference>
<dbReference type="InterPro" id="IPR058540">
    <property type="entry name" value="Ig_TPPC8_3rd"/>
</dbReference>
<dbReference type="PANTHER" id="PTHR12975">
    <property type="entry name" value="TRANSPORT PROTEIN TRAPP"/>
    <property type="match status" value="1"/>
</dbReference>
<protein>
    <submittedName>
        <fullName evidence="5">Trafficking protein particle complex subunit 8</fullName>
    </submittedName>
</protein>
<evidence type="ECO:0000259" key="1">
    <source>
        <dbReference type="Pfam" id="PF24542"/>
    </source>
</evidence>
<dbReference type="Pfam" id="PF24542">
    <property type="entry name" value="Ig_TPPC8_C"/>
    <property type="match status" value="1"/>
</dbReference>
<gene>
    <name evidence="5" type="ORF">BDFB_003311</name>
</gene>
<dbReference type="SUPFAM" id="SSF48452">
    <property type="entry name" value="TPR-like"/>
    <property type="match status" value="1"/>
</dbReference>
<evidence type="ECO:0000259" key="2">
    <source>
        <dbReference type="Pfam" id="PF24544"/>
    </source>
</evidence>
<dbReference type="GO" id="GO:1990072">
    <property type="term" value="C:TRAPPIII protein complex"/>
    <property type="evidence" value="ECO:0007669"/>
    <property type="project" value="TreeGrafter"/>
</dbReference>
<accession>A0A482V6X5</accession>
<evidence type="ECO:0000313" key="6">
    <source>
        <dbReference type="Proteomes" id="UP000292052"/>
    </source>
</evidence>
<dbReference type="Pfam" id="PF12739">
    <property type="entry name" value="TRAPPC-Trs85"/>
    <property type="match status" value="1"/>
</dbReference>
<dbReference type="Pfam" id="PF24546">
    <property type="entry name" value="Ig_TPPC8_3rd"/>
    <property type="match status" value="1"/>
</dbReference>
<evidence type="ECO:0000313" key="5">
    <source>
        <dbReference type="EMBL" id="RZB39057.1"/>
    </source>
</evidence>